<comment type="similarity">
    <text evidence="3">Belongs to the Nudix hydrolase family. NudK subfamily.</text>
</comment>
<evidence type="ECO:0000256" key="8">
    <source>
        <dbReference type="ARBA" id="ARBA00032272"/>
    </source>
</evidence>
<dbReference type="SUPFAM" id="SSF55811">
    <property type="entry name" value="Nudix"/>
    <property type="match status" value="1"/>
</dbReference>
<dbReference type="CDD" id="cd24157">
    <property type="entry name" value="NUDIX_GDPMK"/>
    <property type="match status" value="1"/>
</dbReference>
<dbReference type="EMBL" id="QNRK01000013">
    <property type="protein sequence ID" value="RBP12885.1"/>
    <property type="molecule type" value="Genomic_DNA"/>
</dbReference>
<protein>
    <recommendedName>
        <fullName evidence="5">GDP-mannose pyrophosphatase</fullName>
    </recommendedName>
    <alternativeName>
        <fullName evidence="7">GDP-mannose hydrolase</fullName>
    </alternativeName>
    <alternativeName>
        <fullName evidence="8">GDPMK</fullName>
    </alternativeName>
</protein>
<evidence type="ECO:0000256" key="9">
    <source>
        <dbReference type="PIRSR" id="PIRSR604385-2"/>
    </source>
</evidence>
<keyword evidence="9" id="KW-0479">Metal-binding</keyword>
<dbReference type="GO" id="GO:0046872">
    <property type="term" value="F:metal ion binding"/>
    <property type="evidence" value="ECO:0007669"/>
    <property type="project" value="UniProtKB-KW"/>
</dbReference>
<organism evidence="12 13">
    <name type="scientific">Roseiarcus fermentans</name>
    <dbReference type="NCBI Taxonomy" id="1473586"/>
    <lineage>
        <taxon>Bacteria</taxon>
        <taxon>Pseudomonadati</taxon>
        <taxon>Pseudomonadota</taxon>
        <taxon>Alphaproteobacteria</taxon>
        <taxon>Hyphomicrobiales</taxon>
        <taxon>Roseiarcaceae</taxon>
        <taxon>Roseiarcus</taxon>
    </lineage>
</organism>
<dbReference type="GO" id="GO:0019693">
    <property type="term" value="P:ribose phosphate metabolic process"/>
    <property type="evidence" value="ECO:0007669"/>
    <property type="project" value="TreeGrafter"/>
</dbReference>
<dbReference type="InterPro" id="IPR015797">
    <property type="entry name" value="NUDIX_hydrolase-like_dom_sf"/>
</dbReference>
<evidence type="ECO:0000256" key="7">
    <source>
        <dbReference type="ARBA" id="ARBA00032162"/>
    </source>
</evidence>
<gene>
    <name evidence="12" type="ORF">DFR50_11374</name>
</gene>
<dbReference type="PANTHER" id="PTHR11839">
    <property type="entry name" value="UDP/ADP-SUGAR PYROPHOSPHATASE"/>
    <property type="match status" value="1"/>
</dbReference>
<keyword evidence="9" id="KW-0460">Magnesium</keyword>
<evidence type="ECO:0000313" key="13">
    <source>
        <dbReference type="Proteomes" id="UP000253529"/>
    </source>
</evidence>
<comment type="caution">
    <text evidence="12">The sequence shown here is derived from an EMBL/GenBank/DDBJ whole genome shotgun (WGS) entry which is preliminary data.</text>
</comment>
<dbReference type="RefSeq" id="WP_170153203.1">
    <property type="nucleotide sequence ID" value="NZ_QNRK01000013.1"/>
</dbReference>
<evidence type="ECO:0000313" key="12">
    <source>
        <dbReference type="EMBL" id="RBP12885.1"/>
    </source>
</evidence>
<proteinExistence type="inferred from homology"/>
<dbReference type="Proteomes" id="UP000253529">
    <property type="component" value="Unassembled WGS sequence"/>
</dbReference>
<dbReference type="AlphaFoldDB" id="A0A366FGN0"/>
<dbReference type="InterPro" id="IPR000086">
    <property type="entry name" value="NUDIX_hydrolase_dom"/>
</dbReference>
<evidence type="ECO:0000256" key="1">
    <source>
        <dbReference type="ARBA" id="ARBA00000847"/>
    </source>
</evidence>
<feature type="binding site" evidence="9">
    <location>
        <position position="103"/>
    </location>
    <ligand>
        <name>Mg(2+)</name>
        <dbReference type="ChEBI" id="CHEBI:18420"/>
        <label>1</label>
    </ligand>
</feature>
<reference evidence="12 13" key="1">
    <citation type="submission" date="2018-06" db="EMBL/GenBank/DDBJ databases">
        <title>Genomic Encyclopedia of Type Strains, Phase IV (KMG-IV): sequencing the most valuable type-strain genomes for metagenomic binning, comparative biology and taxonomic classification.</title>
        <authorList>
            <person name="Goeker M."/>
        </authorList>
    </citation>
    <scope>NUCLEOTIDE SEQUENCE [LARGE SCALE GENOMIC DNA]</scope>
    <source>
        <strain evidence="12 13">DSM 24875</strain>
    </source>
</reference>
<name>A0A366FGN0_9HYPH</name>
<dbReference type="PANTHER" id="PTHR11839:SF18">
    <property type="entry name" value="NUDIX HYDROLASE DOMAIN-CONTAINING PROTEIN"/>
    <property type="match status" value="1"/>
</dbReference>
<comment type="subunit">
    <text evidence="4">Homodimer.</text>
</comment>
<evidence type="ECO:0000256" key="3">
    <source>
        <dbReference type="ARBA" id="ARBA00007275"/>
    </source>
</evidence>
<feature type="binding site" evidence="9">
    <location>
        <position position="151"/>
    </location>
    <ligand>
        <name>Mg(2+)</name>
        <dbReference type="ChEBI" id="CHEBI:18420"/>
        <label>2</label>
    </ligand>
</feature>
<evidence type="ECO:0000259" key="11">
    <source>
        <dbReference type="PROSITE" id="PS51462"/>
    </source>
</evidence>
<dbReference type="PROSITE" id="PS51462">
    <property type="entry name" value="NUDIX"/>
    <property type="match status" value="1"/>
</dbReference>
<dbReference type="Gene3D" id="3.90.79.10">
    <property type="entry name" value="Nucleoside Triphosphate Pyrophosphohydrolase"/>
    <property type="match status" value="1"/>
</dbReference>
<evidence type="ECO:0000256" key="4">
    <source>
        <dbReference type="ARBA" id="ARBA00011738"/>
    </source>
</evidence>
<feature type="binding site" evidence="9">
    <location>
        <position position="99"/>
    </location>
    <ligand>
        <name>Mg(2+)</name>
        <dbReference type="ChEBI" id="CHEBI:18420"/>
        <label>1</label>
    </ligand>
</feature>
<keyword evidence="13" id="KW-1185">Reference proteome</keyword>
<sequence>MVKSARVLGEQVLSRGRFDLTRTDIEVVEDDGETRRLSHEVYRHGLAAAALLYDPDRAVVTLVRQFRGGAYLCDGTLATIEACAGMLDGDQPADCVVREALEETGLAIDAPRHAFDAFMSPGGMTEKIACFVARYDASSRVGAGGGVDDDEHIVVLELPFAEALAMIGRGEIADAKTIALLYYARATGLMD</sequence>
<evidence type="ECO:0000256" key="5">
    <source>
        <dbReference type="ARBA" id="ARBA00016377"/>
    </source>
</evidence>
<feature type="domain" description="Nudix hydrolase" evidence="11">
    <location>
        <begin position="43"/>
        <end position="180"/>
    </location>
</feature>
<dbReference type="Pfam" id="PF00293">
    <property type="entry name" value="NUDIX"/>
    <property type="match status" value="1"/>
</dbReference>
<dbReference type="GO" id="GO:0005829">
    <property type="term" value="C:cytosol"/>
    <property type="evidence" value="ECO:0007669"/>
    <property type="project" value="TreeGrafter"/>
</dbReference>
<feature type="short sequence motif" description="Nudix box" evidence="10">
    <location>
        <begin position="85"/>
        <end position="106"/>
    </location>
</feature>
<evidence type="ECO:0000256" key="6">
    <source>
        <dbReference type="ARBA" id="ARBA00022801"/>
    </source>
</evidence>
<dbReference type="GO" id="GO:0006753">
    <property type="term" value="P:nucleoside phosphate metabolic process"/>
    <property type="evidence" value="ECO:0007669"/>
    <property type="project" value="TreeGrafter"/>
</dbReference>
<dbReference type="InterPro" id="IPR004385">
    <property type="entry name" value="NDP_pyrophosphatase"/>
</dbReference>
<comment type="catalytic activity">
    <reaction evidence="1">
        <text>GDP-alpha-D-mannose + H2O = alpha-D-mannose 1-phosphate + GMP + 2 H(+)</text>
        <dbReference type="Rhea" id="RHEA:27978"/>
        <dbReference type="ChEBI" id="CHEBI:15377"/>
        <dbReference type="ChEBI" id="CHEBI:15378"/>
        <dbReference type="ChEBI" id="CHEBI:57527"/>
        <dbReference type="ChEBI" id="CHEBI:58115"/>
        <dbReference type="ChEBI" id="CHEBI:58409"/>
    </reaction>
</comment>
<dbReference type="GO" id="GO:0016818">
    <property type="term" value="F:hydrolase activity, acting on acid anhydrides, in phosphorus-containing anhydrides"/>
    <property type="evidence" value="ECO:0007669"/>
    <property type="project" value="InterPro"/>
</dbReference>
<keyword evidence="6" id="KW-0378">Hydrolase</keyword>
<evidence type="ECO:0000256" key="10">
    <source>
        <dbReference type="PIRSR" id="PIRSR604385-3"/>
    </source>
</evidence>
<evidence type="ECO:0000256" key="2">
    <source>
        <dbReference type="ARBA" id="ARBA00001946"/>
    </source>
</evidence>
<accession>A0A366FGN0</accession>
<feature type="binding site" evidence="9">
    <location>
        <position position="84"/>
    </location>
    <ligand>
        <name>Mg(2+)</name>
        <dbReference type="ChEBI" id="CHEBI:18420"/>
        <label>1</label>
    </ligand>
</feature>
<comment type="cofactor">
    <cofactor evidence="2 9">
        <name>Mg(2+)</name>
        <dbReference type="ChEBI" id="CHEBI:18420"/>
    </cofactor>
</comment>
<dbReference type="NCBIfam" id="TIGR00052">
    <property type="entry name" value="nudix-type nucleoside diphosphatase, YffH/AdpP family"/>
    <property type="match status" value="1"/>
</dbReference>